<evidence type="ECO:0000313" key="3">
    <source>
        <dbReference type="EMBL" id="TCP17904.1"/>
    </source>
</evidence>
<dbReference type="GO" id="GO:0016853">
    <property type="term" value="F:isomerase activity"/>
    <property type="evidence" value="ECO:0007669"/>
    <property type="project" value="UniProtKB-KW"/>
</dbReference>
<keyword evidence="2" id="KW-0413">Isomerase</keyword>
<dbReference type="AlphaFoldDB" id="A0A4R2NA81"/>
<dbReference type="EMBL" id="SLXK01000074">
    <property type="protein sequence ID" value="TCP17904.1"/>
    <property type="molecule type" value="Genomic_DNA"/>
</dbReference>
<evidence type="ECO:0008006" key="5">
    <source>
        <dbReference type="Google" id="ProtNLM"/>
    </source>
</evidence>
<dbReference type="PANTHER" id="PTHR43709:SF2">
    <property type="entry name" value="DUF453 DOMAIN PROTEIN (AFU_ORTHOLOGUE AFUA_6G00360)"/>
    <property type="match status" value="1"/>
</dbReference>
<dbReference type="PANTHER" id="PTHR43709">
    <property type="entry name" value="ACONITATE ISOMERASE-RELATED"/>
    <property type="match status" value="1"/>
</dbReference>
<dbReference type="Pfam" id="PF04303">
    <property type="entry name" value="PrpF"/>
    <property type="match status" value="1"/>
</dbReference>
<dbReference type="OrthoDB" id="9779763at2"/>
<reference evidence="3 4" key="1">
    <citation type="submission" date="2019-03" db="EMBL/GenBank/DDBJ databases">
        <title>Genomic Encyclopedia of Type Strains, Phase IV (KMG-IV): sequencing the most valuable type-strain genomes for metagenomic binning, comparative biology and taxonomic classification.</title>
        <authorList>
            <person name="Goeker M."/>
        </authorList>
    </citation>
    <scope>NUCLEOTIDE SEQUENCE [LARGE SCALE GENOMIC DNA]</scope>
    <source>
        <strain evidence="3 4">DSM 19377</strain>
    </source>
</reference>
<evidence type="ECO:0000256" key="1">
    <source>
        <dbReference type="ARBA" id="ARBA00007673"/>
    </source>
</evidence>
<gene>
    <name evidence="3" type="ORF">EV207_1746</name>
</gene>
<dbReference type="SUPFAM" id="SSF54506">
    <property type="entry name" value="Diaminopimelate epimerase-like"/>
    <property type="match status" value="2"/>
</dbReference>
<protein>
    <recommendedName>
        <fullName evidence="5">Methylitaconate delta2-delta3-isomerase</fullName>
    </recommendedName>
</protein>
<comment type="caution">
    <text evidence="3">The sequence shown here is derived from an EMBL/GenBank/DDBJ whole genome shotgun (WGS) entry which is preliminary data.</text>
</comment>
<name>A0A4R2NA81_9BACL</name>
<sequence>MYYLGNNYRIMCTLMRGGTSKGVIIRRIDLPPQPEIRDRMILRIFGSPDQNQIDGLGGGTSLTSKLAIVGPPGRAGADISYTFGQVGLDNSVIDYAPTCGNMATAVGLYAVEEGLVTLTEPVTRVHIYNTNIQKVIIAEVPVRNGQVQYEGDFSIDGVPGSSAKIMLDYPGSEGAFTKQLLPTGQPVDLIELNDGRSFHVTVIDAANVVVFVRAEELGLTGKELKHDLTSDVMAALEHIRVKVGKQIGLIKNGDRVTPDTHALPKISFVSSPKDYQTMRDQLTAKGDIDVLARYISMGTLHKAFAVSGSVALAAATTIEGTIPNQILASSASKGNLRIGHPSGQIYIEIEVNKTNNDYHVKRAAIGRTARRLMDGYAYVPLSTLVQSAEAIDQAAIRHMVKDHQGLHINSGS</sequence>
<evidence type="ECO:0000313" key="4">
    <source>
        <dbReference type="Proteomes" id="UP000295416"/>
    </source>
</evidence>
<organism evidence="3 4">
    <name type="scientific">Scopulibacillus darangshiensis</name>
    <dbReference type="NCBI Taxonomy" id="442528"/>
    <lineage>
        <taxon>Bacteria</taxon>
        <taxon>Bacillati</taxon>
        <taxon>Bacillota</taxon>
        <taxon>Bacilli</taxon>
        <taxon>Bacillales</taxon>
        <taxon>Sporolactobacillaceae</taxon>
        <taxon>Scopulibacillus</taxon>
    </lineage>
</organism>
<accession>A0A4R2NA81</accession>
<proteinExistence type="inferred from homology"/>
<dbReference type="Proteomes" id="UP000295416">
    <property type="component" value="Unassembled WGS sequence"/>
</dbReference>
<dbReference type="Gene3D" id="3.10.310.10">
    <property type="entry name" value="Diaminopimelate Epimerase, Chain A, domain 1"/>
    <property type="match status" value="2"/>
</dbReference>
<dbReference type="RefSeq" id="WP_132748653.1">
    <property type="nucleotide sequence ID" value="NZ_SLXK01000074.1"/>
</dbReference>
<keyword evidence="4" id="KW-1185">Reference proteome</keyword>
<dbReference type="InterPro" id="IPR007400">
    <property type="entry name" value="PrpF-like"/>
</dbReference>
<comment type="similarity">
    <text evidence="1">Belongs to the PrpF family.</text>
</comment>
<evidence type="ECO:0000256" key="2">
    <source>
        <dbReference type="ARBA" id="ARBA00023235"/>
    </source>
</evidence>